<dbReference type="AlphaFoldDB" id="S8E7C9"/>
<dbReference type="HOGENOM" id="CLU_473292_0_0_1"/>
<gene>
    <name evidence="2" type="ORF">FOMPIDRAFT_1050728</name>
</gene>
<name>S8E7C9_FOMSC</name>
<proteinExistence type="predicted"/>
<dbReference type="Gene3D" id="3.80.10.10">
    <property type="entry name" value="Ribonuclease Inhibitor"/>
    <property type="match status" value="1"/>
</dbReference>
<dbReference type="EMBL" id="KE504158">
    <property type="protein sequence ID" value="EPS99213.1"/>
    <property type="molecule type" value="Genomic_DNA"/>
</dbReference>
<dbReference type="STRING" id="743788.S8E7C9"/>
<feature type="compositionally biased region" description="Acidic residues" evidence="1">
    <location>
        <begin position="590"/>
        <end position="612"/>
    </location>
</feature>
<dbReference type="Proteomes" id="UP000015241">
    <property type="component" value="Unassembled WGS sequence"/>
</dbReference>
<reference evidence="2 3" key="1">
    <citation type="journal article" date="2012" name="Science">
        <title>The Paleozoic origin of enzymatic lignin decomposition reconstructed from 31 fungal genomes.</title>
        <authorList>
            <person name="Floudas D."/>
            <person name="Binder M."/>
            <person name="Riley R."/>
            <person name="Barry K."/>
            <person name="Blanchette R.A."/>
            <person name="Henrissat B."/>
            <person name="Martinez A.T."/>
            <person name="Otillar R."/>
            <person name="Spatafora J.W."/>
            <person name="Yadav J.S."/>
            <person name="Aerts A."/>
            <person name="Benoit I."/>
            <person name="Boyd A."/>
            <person name="Carlson A."/>
            <person name="Copeland A."/>
            <person name="Coutinho P.M."/>
            <person name="de Vries R.P."/>
            <person name="Ferreira P."/>
            <person name="Findley K."/>
            <person name="Foster B."/>
            <person name="Gaskell J."/>
            <person name="Glotzer D."/>
            <person name="Gorecki P."/>
            <person name="Heitman J."/>
            <person name="Hesse C."/>
            <person name="Hori C."/>
            <person name="Igarashi K."/>
            <person name="Jurgens J.A."/>
            <person name="Kallen N."/>
            <person name="Kersten P."/>
            <person name="Kohler A."/>
            <person name="Kuees U."/>
            <person name="Kumar T.K.A."/>
            <person name="Kuo A."/>
            <person name="LaButti K."/>
            <person name="Larrondo L.F."/>
            <person name="Lindquist E."/>
            <person name="Ling A."/>
            <person name="Lombard V."/>
            <person name="Lucas S."/>
            <person name="Lundell T."/>
            <person name="Martin R."/>
            <person name="McLaughlin D.J."/>
            <person name="Morgenstern I."/>
            <person name="Morin E."/>
            <person name="Murat C."/>
            <person name="Nagy L.G."/>
            <person name="Nolan M."/>
            <person name="Ohm R.A."/>
            <person name="Patyshakuliyeva A."/>
            <person name="Rokas A."/>
            <person name="Ruiz-Duenas F.J."/>
            <person name="Sabat G."/>
            <person name="Salamov A."/>
            <person name="Samejima M."/>
            <person name="Schmutz J."/>
            <person name="Slot J.C."/>
            <person name="St John F."/>
            <person name="Stenlid J."/>
            <person name="Sun H."/>
            <person name="Sun S."/>
            <person name="Syed K."/>
            <person name="Tsang A."/>
            <person name="Wiebenga A."/>
            <person name="Young D."/>
            <person name="Pisabarro A."/>
            <person name="Eastwood D.C."/>
            <person name="Martin F."/>
            <person name="Cullen D."/>
            <person name="Grigoriev I.V."/>
            <person name="Hibbett D.S."/>
        </authorList>
    </citation>
    <scope>NUCLEOTIDE SEQUENCE</scope>
    <source>
        <strain evidence="3">FP-58527</strain>
    </source>
</reference>
<dbReference type="InParanoid" id="S8E7C9"/>
<organism evidence="2 3">
    <name type="scientific">Fomitopsis schrenkii</name>
    <name type="common">Brown rot fungus</name>
    <dbReference type="NCBI Taxonomy" id="2126942"/>
    <lineage>
        <taxon>Eukaryota</taxon>
        <taxon>Fungi</taxon>
        <taxon>Dikarya</taxon>
        <taxon>Basidiomycota</taxon>
        <taxon>Agaricomycotina</taxon>
        <taxon>Agaricomycetes</taxon>
        <taxon>Polyporales</taxon>
        <taxon>Fomitopsis</taxon>
    </lineage>
</organism>
<evidence type="ECO:0000256" key="1">
    <source>
        <dbReference type="SAM" id="MobiDB-lite"/>
    </source>
</evidence>
<dbReference type="InterPro" id="IPR032675">
    <property type="entry name" value="LRR_dom_sf"/>
</dbReference>
<sequence>MTADVPSVALANLPDWEPALKQVAAQHLAGGGPRSKKSGSSSFNIPNEVLVDIIGLVVASLYPDHSGASRWMVKIAAVCSRWRSVLICAPLLWRTIDLAGCEDFLRLCLARSADVRIHLVLTAGRVHRNVTKDILVSMLTPHFLRISDVRLSFSDVMDPLPLMFLISGMSGLPNLESLCLSMDDVLVHPPVFKITSPPRQASLRHLSLSKMFVMWPTTTLSQLTSLELSNAPFYRLRFSQDILLNILSEASNSLESFTFNGSDLHPPEEATDLLVALPKMQCFRLCAPAVDVAPILARISLPPANRLEVKTLGREEDPGPDLEVGYEKPMFSEFLPLYNRQLLPILNDARCVMVWSQPTVAMVYADSERTVFWQTQPWRSHGYSWPASASGFSSSGSCTAPSLCLSYDLTEEAEGEWQLARVIKDLSRCFPPTVETLVLRATMYPALHERDAWLSMLSSFPNLRELDIIADDCDVELFLVFLGPTPSGTPCAHLQHLSLRVDLSSPVGTDTMIQLTETLEAREREGCHLSRLTLWLQHVDPDLAFAPIAFATQLKVSRLPHGYENFQTNLEALVDVFTVEVGKEPPTISDDTDEDNWDEEDSGEGDSDEEESISERPSRDTLDWTWDFMIR</sequence>
<protein>
    <submittedName>
        <fullName evidence="2">Uncharacterized protein</fullName>
    </submittedName>
</protein>
<accession>S8E7C9</accession>
<evidence type="ECO:0000313" key="2">
    <source>
        <dbReference type="EMBL" id="EPS99213.1"/>
    </source>
</evidence>
<dbReference type="OrthoDB" id="2758792at2759"/>
<feature type="compositionally biased region" description="Basic and acidic residues" evidence="1">
    <location>
        <begin position="613"/>
        <end position="622"/>
    </location>
</feature>
<feature type="region of interest" description="Disordered" evidence="1">
    <location>
        <begin position="583"/>
        <end position="622"/>
    </location>
</feature>
<keyword evidence="3" id="KW-1185">Reference proteome</keyword>
<evidence type="ECO:0000313" key="3">
    <source>
        <dbReference type="Proteomes" id="UP000015241"/>
    </source>
</evidence>